<feature type="compositionally biased region" description="Polar residues" evidence="2">
    <location>
        <begin position="277"/>
        <end position="287"/>
    </location>
</feature>
<feature type="region of interest" description="Disordered" evidence="2">
    <location>
        <begin position="276"/>
        <end position="427"/>
    </location>
</feature>
<dbReference type="GO" id="GO:0005516">
    <property type="term" value="F:calmodulin binding"/>
    <property type="evidence" value="ECO:0007669"/>
    <property type="project" value="InterPro"/>
</dbReference>
<dbReference type="PROSITE" id="PS51508">
    <property type="entry name" value="CKK"/>
    <property type="match status" value="1"/>
</dbReference>
<feature type="compositionally biased region" description="Polar residues" evidence="2">
    <location>
        <begin position="441"/>
        <end position="452"/>
    </location>
</feature>
<feature type="domain" description="CKK" evidence="3">
    <location>
        <begin position="777"/>
        <end position="912"/>
    </location>
</feature>
<dbReference type="InterPro" id="IPR058042">
    <property type="entry name" value="CAMSAP_N"/>
</dbReference>
<feature type="compositionally biased region" description="Low complexity" evidence="2">
    <location>
        <begin position="13"/>
        <end position="31"/>
    </location>
</feature>
<comment type="caution">
    <text evidence="4">The sequence shown here is derived from an EMBL/GenBank/DDBJ whole genome shotgun (WGS) entry which is preliminary data.</text>
</comment>
<dbReference type="OrthoDB" id="2125658at2759"/>
<dbReference type="InterPro" id="IPR014797">
    <property type="entry name" value="CKK_CAMSAP"/>
</dbReference>
<feature type="region of interest" description="Disordered" evidence="2">
    <location>
        <begin position="166"/>
        <end position="186"/>
    </location>
</feature>
<gene>
    <name evidence="4" type="ORF">BV898_06655</name>
</gene>
<proteinExistence type="inferred from homology"/>
<dbReference type="GO" id="GO:0036449">
    <property type="term" value="C:microtubule minus-end"/>
    <property type="evidence" value="ECO:0007669"/>
    <property type="project" value="TreeGrafter"/>
</dbReference>
<keyword evidence="1" id="KW-0493">Microtubule</keyword>
<comment type="domain">
    <text evidence="1">The CKK domain binds microtubules.</text>
</comment>
<dbReference type="Gene3D" id="3.10.20.360">
    <property type="entry name" value="CKK domain"/>
    <property type="match status" value="1"/>
</dbReference>
<feature type="compositionally biased region" description="Low complexity" evidence="2">
    <location>
        <begin position="750"/>
        <end position="763"/>
    </location>
</feature>
<dbReference type="Pfam" id="PF08683">
    <property type="entry name" value="CAMSAP_CKK"/>
    <property type="match status" value="1"/>
</dbReference>
<dbReference type="Proteomes" id="UP000192578">
    <property type="component" value="Unassembled WGS sequence"/>
</dbReference>
<evidence type="ECO:0000256" key="2">
    <source>
        <dbReference type="SAM" id="MobiDB-lite"/>
    </source>
</evidence>
<dbReference type="InterPro" id="IPR032940">
    <property type="entry name" value="CAMSAP"/>
</dbReference>
<evidence type="ECO:0000256" key="1">
    <source>
        <dbReference type="PROSITE-ProRule" id="PRU00841"/>
    </source>
</evidence>
<feature type="region of interest" description="Disordered" evidence="2">
    <location>
        <begin position="587"/>
        <end position="703"/>
    </location>
</feature>
<feature type="region of interest" description="Disordered" evidence="2">
    <location>
        <begin position="1"/>
        <end position="36"/>
    </location>
</feature>
<feature type="compositionally biased region" description="Basic and acidic residues" evidence="2">
    <location>
        <begin position="592"/>
        <end position="631"/>
    </location>
</feature>
<sequence>MELAEHDPNAGYSYSNGSIFSSSSNSSTMSSSDDESAAKAKERDVLLWLITVAHGGSLRDDLKEPYYSDGQGNKQLKPDYVLGLTSGELYAYAVGNIYRNPSYRNFTHDEILQLLTKRGTRPSYANGSPVTETDLGFNRPIRLRAHLLLIDAIMLLAHKESLLSSMPSSSSNQTINKSPSAFDRPAGLKKTTAFAPLPNTASWLNYASHDDSLLNLSRNSDSGGDGGLPENHFQPGHPQVTNIRLALEEKRRKKQGDASKKGYEWMQQNAKFGETAFMQSGPGTQPKQPEEEEHVYEEINENQHDPTSLSPATTTATVINSSSTAAAGNNNSNAPRRAKWTEQSPTSHNNHHHNGSGDAPPPSGLPGNVYSTRPPPKPLPRRNVTSGETTPTESSSRRYPHNGSSSSVLENGNYDMPDDDREDAAVTQSGDSALQFLSAYATPQQQKSSTSAVPARTKPKVIRNPPPPTVLSNGSATFSAATFKSISNVDRLRSPVIQREFANSVDVLNPNVGGQFEPQQRGNTSATARRNGAVTVDGSNGNGGGGFVGSGGGSSEGDEDDGGVTSFELVDQSQDSEMERKRLKLMQLQQKRRSEQEAARISKEQENAERSDLARQRQEEASRKKEEERIRRQAIMDNYQRKKAESKTAEDLPSPGHVTMRDNKARRARPLSVHTNSIGHHASFDHGPMSGGGSGNTMKKSPSQGDIMRVGQELSILSLHNPRLAAASARQQGGSFTERRAISPPPRYRTGTAADSTSDAGSSNSGGGHEIPVVYNGPKLFRKPVTKSNRLIIHNAIRDSCLPGIVNEDLQRKALDALARSDECHFFVLFRDANCQFRGVYAYDPDMNEAVKIYGVGPNRIDDSMTEKLYKYNSGMKKFTVITTTHHMSVQIDGITIQSAVWLGKKAVGHKAPLEIF</sequence>
<dbReference type="GO" id="GO:0051011">
    <property type="term" value="F:microtubule minus-end binding"/>
    <property type="evidence" value="ECO:0007669"/>
    <property type="project" value="TreeGrafter"/>
</dbReference>
<feature type="region of interest" description="Disordered" evidence="2">
    <location>
        <begin position="725"/>
        <end position="773"/>
    </location>
</feature>
<evidence type="ECO:0000313" key="5">
    <source>
        <dbReference type="Proteomes" id="UP000192578"/>
    </source>
</evidence>
<feature type="compositionally biased region" description="Low complexity" evidence="2">
    <location>
        <begin position="306"/>
        <end position="334"/>
    </location>
</feature>
<accession>A0A1W0WVM2</accession>
<feature type="region of interest" description="Disordered" evidence="2">
    <location>
        <begin position="441"/>
        <end position="473"/>
    </location>
</feature>
<feature type="compositionally biased region" description="Polar residues" evidence="2">
    <location>
        <begin position="517"/>
        <end position="528"/>
    </location>
</feature>
<feature type="compositionally biased region" description="Basic and acidic residues" evidence="2">
    <location>
        <begin position="639"/>
        <end position="650"/>
    </location>
</feature>
<keyword evidence="5" id="KW-1185">Reference proteome</keyword>
<dbReference type="InterPro" id="IPR038209">
    <property type="entry name" value="CKK_dom_sf"/>
</dbReference>
<protein>
    <submittedName>
        <fullName evidence="4">Patronin</fullName>
    </submittedName>
</protein>
<dbReference type="PANTHER" id="PTHR21595:SF0">
    <property type="entry name" value="PATRONIN"/>
    <property type="match status" value="1"/>
</dbReference>
<dbReference type="EMBL" id="MTYJ01000041">
    <property type="protein sequence ID" value="OQV19230.1"/>
    <property type="molecule type" value="Genomic_DNA"/>
</dbReference>
<dbReference type="GO" id="GO:0007026">
    <property type="term" value="P:negative regulation of microtubule depolymerization"/>
    <property type="evidence" value="ECO:0007669"/>
    <property type="project" value="TreeGrafter"/>
</dbReference>
<dbReference type="InterPro" id="IPR011033">
    <property type="entry name" value="PRC_barrel-like_sf"/>
</dbReference>
<comment type="similarity">
    <text evidence="1">Belongs to the CAMSAP1 family.</text>
</comment>
<feature type="compositionally biased region" description="Low complexity" evidence="2">
    <location>
        <begin position="385"/>
        <end position="394"/>
    </location>
</feature>
<dbReference type="Pfam" id="PF25532">
    <property type="entry name" value="CH_CAMSAP2_N"/>
    <property type="match status" value="1"/>
</dbReference>
<feature type="region of interest" description="Disordered" evidence="2">
    <location>
        <begin position="216"/>
        <end position="237"/>
    </location>
</feature>
<dbReference type="SMART" id="SM01051">
    <property type="entry name" value="CAMSAP_CKK"/>
    <property type="match status" value="1"/>
</dbReference>
<feature type="compositionally biased region" description="Acidic residues" evidence="2">
    <location>
        <begin position="290"/>
        <end position="300"/>
    </location>
</feature>
<organism evidence="4 5">
    <name type="scientific">Hypsibius exemplaris</name>
    <name type="common">Freshwater tardigrade</name>
    <dbReference type="NCBI Taxonomy" id="2072580"/>
    <lineage>
        <taxon>Eukaryota</taxon>
        <taxon>Metazoa</taxon>
        <taxon>Ecdysozoa</taxon>
        <taxon>Tardigrada</taxon>
        <taxon>Eutardigrada</taxon>
        <taxon>Parachela</taxon>
        <taxon>Hypsibioidea</taxon>
        <taxon>Hypsibiidae</taxon>
        <taxon>Hypsibius</taxon>
    </lineage>
</organism>
<evidence type="ECO:0000259" key="3">
    <source>
        <dbReference type="PROSITE" id="PS51508"/>
    </source>
</evidence>
<dbReference type="PANTHER" id="PTHR21595">
    <property type="entry name" value="PATRONIN"/>
    <property type="match status" value="1"/>
</dbReference>
<evidence type="ECO:0000313" key="4">
    <source>
        <dbReference type="EMBL" id="OQV19230.1"/>
    </source>
</evidence>
<feature type="compositionally biased region" description="Gly residues" evidence="2">
    <location>
        <begin position="540"/>
        <end position="555"/>
    </location>
</feature>
<name>A0A1W0WVM2_HYPEX</name>
<dbReference type="SUPFAM" id="SSF50346">
    <property type="entry name" value="PRC-barrel domain"/>
    <property type="match status" value="1"/>
</dbReference>
<reference evidence="5" key="1">
    <citation type="submission" date="2017-01" db="EMBL/GenBank/DDBJ databases">
        <title>Comparative genomics of anhydrobiosis in the tardigrade Hypsibius dujardini.</title>
        <authorList>
            <person name="Yoshida Y."/>
            <person name="Koutsovoulos G."/>
            <person name="Laetsch D."/>
            <person name="Stevens L."/>
            <person name="Kumar S."/>
            <person name="Horikawa D."/>
            <person name="Ishino K."/>
            <person name="Komine S."/>
            <person name="Tomita M."/>
            <person name="Blaxter M."/>
            <person name="Arakawa K."/>
        </authorList>
    </citation>
    <scope>NUCLEOTIDE SEQUENCE [LARGE SCALE GENOMIC DNA]</scope>
    <source>
        <strain evidence="5">Z151</strain>
    </source>
</reference>
<dbReference type="AlphaFoldDB" id="A0A1W0WVM2"/>
<feature type="region of interest" description="Disordered" evidence="2">
    <location>
        <begin position="514"/>
        <end position="565"/>
    </location>
</feature>
<dbReference type="GO" id="GO:0031122">
    <property type="term" value="P:cytoplasmic microtubule organization"/>
    <property type="evidence" value="ECO:0007669"/>
    <property type="project" value="TreeGrafter"/>
</dbReference>